<protein>
    <submittedName>
        <fullName evidence="1">Uncharacterized protein</fullName>
    </submittedName>
</protein>
<dbReference type="AlphaFoldDB" id="A0A9N8MMC9"/>
<dbReference type="Proteomes" id="UP000675121">
    <property type="component" value="Unassembled WGS sequence"/>
</dbReference>
<organism evidence="1 2">
    <name type="scientific">Paraburkholderia domus</name>
    <dbReference type="NCBI Taxonomy" id="2793075"/>
    <lineage>
        <taxon>Bacteria</taxon>
        <taxon>Pseudomonadati</taxon>
        <taxon>Pseudomonadota</taxon>
        <taxon>Betaproteobacteria</taxon>
        <taxon>Burkholderiales</taxon>
        <taxon>Burkholderiaceae</taxon>
        <taxon>Paraburkholderia</taxon>
    </lineage>
</organism>
<reference evidence="1" key="1">
    <citation type="submission" date="2021-02" db="EMBL/GenBank/DDBJ databases">
        <authorList>
            <person name="Vanwijnsberghe S."/>
        </authorList>
    </citation>
    <scope>NUCLEOTIDE SEQUENCE</scope>
    <source>
        <strain evidence="1">R-70211</strain>
    </source>
</reference>
<gene>
    <name evidence="1" type="ORF">R70211_01326</name>
</gene>
<evidence type="ECO:0000313" key="2">
    <source>
        <dbReference type="Proteomes" id="UP000675121"/>
    </source>
</evidence>
<dbReference type="EMBL" id="CAJNAS010000003">
    <property type="protein sequence ID" value="CAE6872084.1"/>
    <property type="molecule type" value="Genomic_DNA"/>
</dbReference>
<accession>A0A9N8MMC9</accession>
<proteinExistence type="predicted"/>
<keyword evidence="2" id="KW-1185">Reference proteome</keyword>
<comment type="caution">
    <text evidence="1">The sequence shown here is derived from an EMBL/GenBank/DDBJ whole genome shotgun (WGS) entry which is preliminary data.</text>
</comment>
<name>A0A9N8MMC9_9BURK</name>
<sequence length="54" mass="6176">MLRQIVDYLRRRVECLKVAGPSPMTNAMWYCDEVAGILPMSLCPQVRTLPSLPR</sequence>
<evidence type="ECO:0000313" key="1">
    <source>
        <dbReference type="EMBL" id="CAE6872084.1"/>
    </source>
</evidence>